<protein>
    <submittedName>
        <fullName evidence="7">Acyl-CoA dehydrogenase family protein</fullName>
    </submittedName>
</protein>
<evidence type="ECO:0000313" key="8">
    <source>
        <dbReference type="Proteomes" id="UP001303701"/>
    </source>
</evidence>
<dbReference type="InterPro" id="IPR046373">
    <property type="entry name" value="Acyl-CoA_Oxase/DH_mid-dom_sf"/>
</dbReference>
<dbReference type="InterPro" id="IPR036250">
    <property type="entry name" value="AcylCo_DH-like_C"/>
</dbReference>
<comment type="similarity">
    <text evidence="3">Belongs to the HpaH/HsaA monooxygenase family.</text>
</comment>
<dbReference type="Gene3D" id="1.20.140.10">
    <property type="entry name" value="Butyryl-CoA Dehydrogenase, subunit A, domain 3"/>
    <property type="match status" value="1"/>
</dbReference>
<evidence type="ECO:0000259" key="5">
    <source>
        <dbReference type="Pfam" id="PF02771"/>
    </source>
</evidence>
<dbReference type="InterPro" id="IPR009100">
    <property type="entry name" value="AcylCoA_DH/oxidase_NM_dom_sf"/>
</dbReference>
<evidence type="ECO:0000256" key="2">
    <source>
        <dbReference type="ARBA" id="ARBA00023002"/>
    </source>
</evidence>
<dbReference type="PIRSF" id="PIRSF016578">
    <property type="entry name" value="HsaA"/>
    <property type="match status" value="1"/>
</dbReference>
<dbReference type="RefSeq" id="WP_082829366.1">
    <property type="nucleotide sequence ID" value="NZ_CP134501.1"/>
</dbReference>
<dbReference type="InterPro" id="IPR006091">
    <property type="entry name" value="Acyl-CoA_Oxase/DH_mid-dom"/>
</dbReference>
<dbReference type="Proteomes" id="UP001303701">
    <property type="component" value="Chromosome"/>
</dbReference>
<reference evidence="7 8" key="1">
    <citation type="submission" date="2023-09" db="EMBL/GenBank/DDBJ databases">
        <title>Different Types of Thermotolerant Ring-Cleaving Dioxygenases derived from Aeribacillus composti HB-1 applied for multiple aromatic hydrocarbons removal.</title>
        <authorList>
            <person name="Cao L."/>
            <person name="Li M."/>
            <person name="Ma T."/>
        </authorList>
    </citation>
    <scope>NUCLEOTIDE SEQUENCE [LARGE SCALE GENOMIC DNA]</scope>
    <source>
        <strain evidence="7 8">HB-1</strain>
    </source>
</reference>
<dbReference type="GeneID" id="301124636"/>
<feature type="domain" description="Acyl-CoA oxidase/dehydrogenase middle" evidence="4">
    <location>
        <begin position="156"/>
        <end position="232"/>
    </location>
</feature>
<dbReference type="EMBL" id="CP134501">
    <property type="protein sequence ID" value="WNF33438.1"/>
    <property type="molecule type" value="Genomic_DNA"/>
</dbReference>
<name>A0ABY9WBN2_9BACI</name>
<dbReference type="PANTHER" id="PTHR48083:SF19">
    <property type="entry name" value="FLAVIN-DEPENDENT MONOOXYGENASE, OXYGENASE SUBUNIT HSAA"/>
    <property type="match status" value="1"/>
</dbReference>
<evidence type="ECO:0000256" key="1">
    <source>
        <dbReference type="ARBA" id="ARBA00022630"/>
    </source>
</evidence>
<evidence type="ECO:0000259" key="6">
    <source>
        <dbReference type="Pfam" id="PF08028"/>
    </source>
</evidence>
<keyword evidence="1" id="KW-0285">Flavoprotein</keyword>
<dbReference type="SUPFAM" id="SSF47203">
    <property type="entry name" value="Acyl-CoA dehydrogenase C-terminal domain-like"/>
    <property type="match status" value="1"/>
</dbReference>
<organism evidence="7 8">
    <name type="scientific">Aeribacillus composti</name>
    <dbReference type="NCBI Taxonomy" id="1868734"/>
    <lineage>
        <taxon>Bacteria</taxon>
        <taxon>Bacillati</taxon>
        <taxon>Bacillota</taxon>
        <taxon>Bacilli</taxon>
        <taxon>Bacillales</taxon>
        <taxon>Bacillaceae</taxon>
        <taxon>Aeribacillus</taxon>
    </lineage>
</organism>
<dbReference type="PANTHER" id="PTHR48083">
    <property type="entry name" value="MEDIUM-CHAIN SPECIFIC ACYL-COA DEHYDROGENASE, MITOCHONDRIAL-RELATED"/>
    <property type="match status" value="1"/>
</dbReference>
<dbReference type="SUPFAM" id="SSF56645">
    <property type="entry name" value="Acyl-CoA dehydrogenase NM domain-like"/>
    <property type="match status" value="1"/>
</dbReference>
<dbReference type="InterPro" id="IPR037069">
    <property type="entry name" value="AcylCoA_DH/ox_N_sf"/>
</dbReference>
<feature type="domain" description="Acyl-CoA dehydrogenase/oxidase N-terminal" evidence="5">
    <location>
        <begin position="59"/>
        <end position="137"/>
    </location>
</feature>
<dbReference type="Pfam" id="PF08028">
    <property type="entry name" value="Acyl-CoA_dh_2"/>
    <property type="match status" value="1"/>
</dbReference>
<dbReference type="InterPro" id="IPR013786">
    <property type="entry name" value="AcylCoA_DH/ox_N"/>
</dbReference>
<dbReference type="Gene3D" id="2.40.110.10">
    <property type="entry name" value="Butyryl-CoA Dehydrogenase, subunit A, domain 2"/>
    <property type="match status" value="1"/>
</dbReference>
<dbReference type="InterPro" id="IPR050741">
    <property type="entry name" value="Acyl-CoA_dehydrogenase"/>
</dbReference>
<accession>A0ABY9WBN2</accession>
<keyword evidence="8" id="KW-1185">Reference proteome</keyword>
<dbReference type="InterPro" id="IPR013107">
    <property type="entry name" value="Acyl-CoA_DH_C"/>
</dbReference>
<gene>
    <name evidence="7" type="ORF">RI196_01625</name>
</gene>
<dbReference type="Gene3D" id="1.10.540.10">
    <property type="entry name" value="Acyl-CoA dehydrogenase/oxidase, N-terminal domain"/>
    <property type="match status" value="1"/>
</dbReference>
<proteinExistence type="inferred from homology"/>
<sequence>MSSQKPLNQRINFKNKDESNSLTFTSPVKVDSPELEYLIAAIAEDAEKRRSTGSKDHPYYAFDLIRKSRLGALRLPVELGGSGANIRDLFQILIRLAEADPDVAHSLRSHFSQVEKFLLLTDEKLREKWLQRVANGEIIGNASAEISSNNAGNLVFETTLSPDGEGFLLNGKKYFSTGTLYADWVVVTASTHEGRPASVIIPTNREGVIIEDDWDGIGQKWTGSGTTRLHNVYVNQDEITYIDGSKTPFNSFLQLYLHGVIAGILRNVVTDAKTLVHGRSRTFSFAAADTPRQDPQLQHVIGQLSSSAFTAETIVLAAADAIDAALKTAVNGVIDYSLSHEASLRAAQAKVIIDQLALQASTLLFEVGGASATRQSKHLDRHWRNIRTLASHNPTVYKARAIGDYVVNGTDLPIREVYF</sequence>
<evidence type="ECO:0000259" key="4">
    <source>
        <dbReference type="Pfam" id="PF02770"/>
    </source>
</evidence>
<keyword evidence="2" id="KW-0560">Oxidoreductase</keyword>
<evidence type="ECO:0000256" key="3">
    <source>
        <dbReference type="ARBA" id="ARBA00049661"/>
    </source>
</evidence>
<evidence type="ECO:0000313" key="7">
    <source>
        <dbReference type="EMBL" id="WNF33438.1"/>
    </source>
</evidence>
<feature type="domain" description="Acyl-CoA dehydrogenase C-terminal" evidence="6">
    <location>
        <begin position="261"/>
        <end position="393"/>
    </location>
</feature>
<dbReference type="Pfam" id="PF02771">
    <property type="entry name" value="Acyl-CoA_dh_N"/>
    <property type="match status" value="1"/>
</dbReference>
<dbReference type="Pfam" id="PF02770">
    <property type="entry name" value="Acyl-CoA_dh_M"/>
    <property type="match status" value="1"/>
</dbReference>